<dbReference type="Proteomes" id="UP001500426">
    <property type="component" value="Unassembled WGS sequence"/>
</dbReference>
<dbReference type="Pfam" id="PF09995">
    <property type="entry name" value="MPAB_Lcp_cat"/>
    <property type="match status" value="1"/>
</dbReference>
<reference evidence="3" key="1">
    <citation type="journal article" date="2019" name="Int. J. Syst. Evol. Microbiol.">
        <title>The Global Catalogue of Microorganisms (GCM) 10K type strain sequencing project: providing services to taxonomists for standard genome sequencing and annotation.</title>
        <authorList>
            <consortium name="The Broad Institute Genomics Platform"/>
            <consortium name="The Broad Institute Genome Sequencing Center for Infectious Disease"/>
            <person name="Wu L."/>
            <person name="Ma J."/>
        </authorList>
    </citation>
    <scope>NUCLEOTIDE SEQUENCE [LARGE SCALE GENOMIC DNA]</scope>
    <source>
        <strain evidence="3">JCM 17068</strain>
    </source>
</reference>
<dbReference type="RefSeq" id="WP_345092465.1">
    <property type="nucleotide sequence ID" value="NZ_BAABCS010000014.1"/>
</dbReference>
<evidence type="ECO:0000259" key="1">
    <source>
        <dbReference type="Pfam" id="PF09995"/>
    </source>
</evidence>
<dbReference type="EMBL" id="BAABCS010000014">
    <property type="protein sequence ID" value="GAA4048838.1"/>
    <property type="molecule type" value="Genomic_DNA"/>
</dbReference>
<protein>
    <recommendedName>
        <fullName evidence="1">ER-bound oxygenase mpaB/mpaB'/Rubber oxygenase catalytic domain-containing protein</fullName>
    </recommendedName>
</protein>
<evidence type="ECO:0000313" key="3">
    <source>
        <dbReference type="Proteomes" id="UP001500426"/>
    </source>
</evidence>
<accession>A0ABP7UP27</accession>
<organism evidence="2 3">
    <name type="scientific">Flavobacterium chungnamense</name>
    <dbReference type="NCBI Taxonomy" id="706182"/>
    <lineage>
        <taxon>Bacteria</taxon>
        <taxon>Pseudomonadati</taxon>
        <taxon>Bacteroidota</taxon>
        <taxon>Flavobacteriia</taxon>
        <taxon>Flavobacteriales</taxon>
        <taxon>Flavobacteriaceae</taxon>
        <taxon>Flavobacterium</taxon>
    </lineage>
</organism>
<feature type="domain" description="ER-bound oxygenase mpaB/mpaB'/Rubber oxygenase catalytic" evidence="1">
    <location>
        <begin position="44"/>
        <end position="151"/>
    </location>
</feature>
<comment type="caution">
    <text evidence="2">The sequence shown here is derived from an EMBL/GenBank/DDBJ whole genome shotgun (WGS) entry which is preliminary data.</text>
</comment>
<dbReference type="InterPro" id="IPR018713">
    <property type="entry name" value="MPAB/Lcp_cat_dom"/>
</dbReference>
<gene>
    <name evidence="2" type="ORF">GCM10022388_13140</name>
</gene>
<proteinExistence type="predicted"/>
<keyword evidence="3" id="KW-1185">Reference proteome</keyword>
<evidence type="ECO:0000313" key="2">
    <source>
        <dbReference type="EMBL" id="GAA4048838.1"/>
    </source>
</evidence>
<sequence>MSYFVNEKSIVREIWKNTDAVLLIFAGSAAEFTLNKAVDWLYFTGKIPTNPLERLFSTVEYAQNIVFAENDLALATIDKITQIHQGVEKSRGQTIPDWAYRDVLYMLIDYSICSFELLERKLETPEKEEIFDVFFRLGIRMGLKNLPTNYNDWLIDRTIHLENNLQKGEFTIHLFEQYKKHLGNSRYFILLEIQKILVPKIVYKMLFKTSNFPTKTLLKLYKFGKTLKVDHLVKVILLPKKHKESITNIGKYETL</sequence>
<name>A0ABP7UP27_9FLAO</name>